<dbReference type="EMBL" id="CM042882">
    <property type="protein sequence ID" value="KAI4381941.1"/>
    <property type="molecule type" value="Genomic_DNA"/>
</dbReference>
<evidence type="ECO:0000313" key="2">
    <source>
        <dbReference type="Proteomes" id="UP001057402"/>
    </source>
</evidence>
<proteinExistence type="predicted"/>
<organism evidence="1 2">
    <name type="scientific">Melastoma candidum</name>
    <dbReference type="NCBI Taxonomy" id="119954"/>
    <lineage>
        <taxon>Eukaryota</taxon>
        <taxon>Viridiplantae</taxon>
        <taxon>Streptophyta</taxon>
        <taxon>Embryophyta</taxon>
        <taxon>Tracheophyta</taxon>
        <taxon>Spermatophyta</taxon>
        <taxon>Magnoliopsida</taxon>
        <taxon>eudicotyledons</taxon>
        <taxon>Gunneridae</taxon>
        <taxon>Pentapetalae</taxon>
        <taxon>rosids</taxon>
        <taxon>malvids</taxon>
        <taxon>Myrtales</taxon>
        <taxon>Melastomataceae</taxon>
        <taxon>Melastomatoideae</taxon>
        <taxon>Melastomateae</taxon>
        <taxon>Melastoma</taxon>
    </lineage>
</organism>
<dbReference type="Proteomes" id="UP001057402">
    <property type="component" value="Chromosome 3"/>
</dbReference>
<sequence>MEFKMYGDAEIATELRLGLPGAFQAHDAKQEKKRPFWEIDGKSNKGSKSGAPAKNQVVGWPPVCSYRKRAIGVTDADGTSLSSKAYVKVSMDGAIYLRKTELGEHGGYGDLTQALEKLFGCTGIGTEASKEKSSEYMLIYEDKDGDWMHVGDVPWKMFRGTCKRLRITKRSKVKDMNLPSPPCQQVSLDDTPIKTETETS</sequence>
<keyword evidence="2" id="KW-1185">Reference proteome</keyword>
<evidence type="ECO:0000313" key="1">
    <source>
        <dbReference type="EMBL" id="KAI4381941.1"/>
    </source>
</evidence>
<reference evidence="2" key="1">
    <citation type="journal article" date="2023" name="Front. Plant Sci.">
        <title>Chromosomal-level genome assembly of Melastoma candidum provides insights into trichome evolution.</title>
        <authorList>
            <person name="Zhong Y."/>
            <person name="Wu W."/>
            <person name="Sun C."/>
            <person name="Zou P."/>
            <person name="Liu Y."/>
            <person name="Dai S."/>
            <person name="Zhou R."/>
        </authorList>
    </citation>
    <scope>NUCLEOTIDE SEQUENCE [LARGE SCALE GENOMIC DNA]</scope>
</reference>
<name>A0ACB9RUP0_9MYRT</name>
<protein>
    <submittedName>
        <fullName evidence="1">Uncharacterized protein</fullName>
    </submittedName>
</protein>
<gene>
    <name evidence="1" type="ORF">MLD38_007957</name>
</gene>
<comment type="caution">
    <text evidence="1">The sequence shown here is derived from an EMBL/GenBank/DDBJ whole genome shotgun (WGS) entry which is preliminary data.</text>
</comment>
<accession>A0ACB9RUP0</accession>